<keyword evidence="6 9" id="KW-0028">Amino-acid biosynthesis</keyword>
<dbReference type="CDD" id="cd04732">
    <property type="entry name" value="HisA"/>
    <property type="match status" value="1"/>
</dbReference>
<dbReference type="InterPro" id="IPR023016">
    <property type="entry name" value="HisA/PriA"/>
</dbReference>
<evidence type="ECO:0000256" key="4">
    <source>
        <dbReference type="ARBA" id="ARBA00009667"/>
    </source>
</evidence>
<dbReference type="InterPro" id="IPR006063">
    <property type="entry name" value="HisA_bact_arch"/>
</dbReference>
<reference evidence="12 13" key="1">
    <citation type="submission" date="2023-01" db="EMBL/GenBank/DDBJ databases">
        <title>Description of Helicobacter ibis sp. nov. isolated from faecal droppings of black-faced ibis (Theristicus melanopis).</title>
        <authorList>
            <person name="Lopez-Cantillo M."/>
            <person name="Vidal-Veuthey B."/>
            <person name="Mella A."/>
            <person name="De La Haba R."/>
            <person name="Collado L."/>
        </authorList>
    </citation>
    <scope>NUCLEOTIDE SEQUENCE [LARGE SCALE GENOMIC DNA]</scope>
    <source>
        <strain evidence="12 13">A82</strain>
    </source>
</reference>
<keyword evidence="7 9" id="KW-0368">Histidine biosynthesis</keyword>
<evidence type="ECO:0000256" key="3">
    <source>
        <dbReference type="ARBA" id="ARBA00005133"/>
    </source>
</evidence>
<dbReference type="SUPFAM" id="SSF51366">
    <property type="entry name" value="Ribulose-phoshate binding barrel"/>
    <property type="match status" value="1"/>
</dbReference>
<dbReference type="GO" id="GO:0003949">
    <property type="term" value="F:1-(5-phosphoribosyl)-5-[(5-phosphoribosylamino)methylideneamino]imidazole-4-carboxamide isomerase activity"/>
    <property type="evidence" value="ECO:0007669"/>
    <property type="project" value="UniProtKB-EC"/>
</dbReference>
<dbReference type="Proteomes" id="UP001210261">
    <property type="component" value="Unassembled WGS sequence"/>
</dbReference>
<evidence type="ECO:0000256" key="5">
    <source>
        <dbReference type="ARBA" id="ARBA00022490"/>
    </source>
</evidence>
<evidence type="ECO:0000256" key="7">
    <source>
        <dbReference type="ARBA" id="ARBA00023102"/>
    </source>
</evidence>
<comment type="catalytic activity">
    <reaction evidence="1 9 11">
        <text>1-(5-phospho-beta-D-ribosyl)-5-[(5-phospho-beta-D-ribosylamino)methylideneamino]imidazole-4-carboxamide = 5-[(5-phospho-1-deoxy-D-ribulos-1-ylimino)methylamino]-1-(5-phospho-beta-D-ribosyl)imidazole-4-carboxamide</text>
        <dbReference type="Rhea" id="RHEA:15469"/>
        <dbReference type="ChEBI" id="CHEBI:58435"/>
        <dbReference type="ChEBI" id="CHEBI:58525"/>
        <dbReference type="EC" id="5.3.1.16"/>
    </reaction>
</comment>
<dbReference type="RefSeq" id="WP_271021860.1">
    <property type="nucleotide sequence ID" value="NZ_JAQHXR010000004.1"/>
</dbReference>
<evidence type="ECO:0000313" key="12">
    <source>
        <dbReference type="EMBL" id="MDA3969505.1"/>
    </source>
</evidence>
<gene>
    <name evidence="9 12" type="primary">hisA</name>
    <name evidence="12" type="ORF">PF021_07480</name>
</gene>
<evidence type="ECO:0000256" key="2">
    <source>
        <dbReference type="ARBA" id="ARBA00004496"/>
    </source>
</evidence>
<keyword evidence="8 9" id="KW-0413">Isomerase</keyword>
<comment type="similarity">
    <text evidence="4 9 10">Belongs to the HisA/HisF family.</text>
</comment>
<evidence type="ECO:0000256" key="8">
    <source>
        <dbReference type="ARBA" id="ARBA00023235"/>
    </source>
</evidence>
<accession>A0ABT4VHA1</accession>
<dbReference type="InterPro" id="IPR044524">
    <property type="entry name" value="Isoase_HisA-like"/>
</dbReference>
<feature type="active site" description="Proton acceptor" evidence="9">
    <location>
        <position position="8"/>
    </location>
</feature>
<sequence length="236" mass="25941">MQIIPAIDLKDKNAVRLSQGKMDSVKIYSTNPVELALSFMDMGASYLHIVDLDGAIHGSPKNLEVIAQIAKDTRLKIQVGGGIRNEETICKYLELGVHRVILGSIALSNPQFAKEMADKYKIIIGIDAKDGYVATQGWDKQEDILAVSFAKEFKDSNIEAIICTDIARDGMLNGVNVEFTKEIAKNSGKFTIASGGLSSQSDVDELYKSHVDGVIVGKAFYENKLDLKMLFCKYLD</sequence>
<dbReference type="InterPro" id="IPR013785">
    <property type="entry name" value="Aldolase_TIM"/>
</dbReference>
<dbReference type="Gene3D" id="3.20.20.70">
    <property type="entry name" value="Aldolase class I"/>
    <property type="match status" value="1"/>
</dbReference>
<evidence type="ECO:0000256" key="10">
    <source>
        <dbReference type="RuleBase" id="RU003657"/>
    </source>
</evidence>
<dbReference type="PANTHER" id="PTHR43090">
    <property type="entry name" value="1-(5-PHOSPHORIBOSYL)-5-[(5-PHOSPHORIBOSYLAMINO)METHYLIDENEAMINO] IMIDAZOLE-4-CARBOXAMIDE ISOMERASE"/>
    <property type="match status" value="1"/>
</dbReference>
<dbReference type="EMBL" id="JAQHXR010000004">
    <property type="protein sequence ID" value="MDA3969505.1"/>
    <property type="molecule type" value="Genomic_DNA"/>
</dbReference>
<protein>
    <recommendedName>
        <fullName evidence="9 11">1-(5-phosphoribosyl)-5-[(5-phosphoribosylamino)methylideneamino] imidazole-4-carboxamide isomerase</fullName>
        <ecNumber evidence="9 11">5.3.1.16</ecNumber>
    </recommendedName>
    <alternativeName>
        <fullName evidence="9">Phosphoribosylformimino-5-aminoimidazole carboxamide ribotide isomerase</fullName>
    </alternativeName>
</protein>
<dbReference type="PANTHER" id="PTHR43090:SF2">
    <property type="entry name" value="1-(5-PHOSPHORIBOSYL)-5-[(5-PHOSPHORIBOSYLAMINO)METHYLIDENEAMINO] IMIDAZOLE-4-CARBOXAMIDE ISOMERASE"/>
    <property type="match status" value="1"/>
</dbReference>
<dbReference type="Pfam" id="PF00977">
    <property type="entry name" value="His_biosynth"/>
    <property type="match status" value="1"/>
</dbReference>
<evidence type="ECO:0000256" key="6">
    <source>
        <dbReference type="ARBA" id="ARBA00022605"/>
    </source>
</evidence>
<comment type="caution">
    <text evidence="12">The sequence shown here is derived from an EMBL/GenBank/DDBJ whole genome shotgun (WGS) entry which is preliminary data.</text>
</comment>
<dbReference type="InterPro" id="IPR011060">
    <property type="entry name" value="RibuloseP-bd_barrel"/>
</dbReference>
<feature type="active site" description="Proton donor" evidence="9">
    <location>
        <position position="127"/>
    </location>
</feature>
<keyword evidence="13" id="KW-1185">Reference proteome</keyword>
<comment type="pathway">
    <text evidence="3 9 11">Amino-acid biosynthesis; L-histidine biosynthesis; L-histidine from 5-phospho-alpha-D-ribose 1-diphosphate: step 4/9.</text>
</comment>
<evidence type="ECO:0000256" key="9">
    <source>
        <dbReference type="HAMAP-Rule" id="MF_01014"/>
    </source>
</evidence>
<organism evidence="12 13">
    <name type="scientific">Helicobacter ibis</name>
    <dbReference type="NCBI Taxonomy" id="2962633"/>
    <lineage>
        <taxon>Bacteria</taxon>
        <taxon>Pseudomonadati</taxon>
        <taxon>Campylobacterota</taxon>
        <taxon>Epsilonproteobacteria</taxon>
        <taxon>Campylobacterales</taxon>
        <taxon>Helicobacteraceae</taxon>
        <taxon>Helicobacter</taxon>
    </lineage>
</organism>
<comment type="subcellular location">
    <subcellularLocation>
        <location evidence="2 9 11">Cytoplasm</location>
    </subcellularLocation>
</comment>
<keyword evidence="5 9" id="KW-0963">Cytoplasm</keyword>
<dbReference type="EC" id="5.3.1.16" evidence="9 11"/>
<evidence type="ECO:0000256" key="11">
    <source>
        <dbReference type="RuleBase" id="RU003658"/>
    </source>
</evidence>
<dbReference type="InterPro" id="IPR006062">
    <property type="entry name" value="His_biosynth"/>
</dbReference>
<dbReference type="HAMAP" id="MF_01014">
    <property type="entry name" value="HisA"/>
    <property type="match status" value="1"/>
</dbReference>
<evidence type="ECO:0000313" key="13">
    <source>
        <dbReference type="Proteomes" id="UP001210261"/>
    </source>
</evidence>
<proteinExistence type="inferred from homology"/>
<dbReference type="NCBIfam" id="TIGR00007">
    <property type="entry name" value="1-(5-phosphoribosyl)-5-[(5-phosphoribosylamino)methylideneamino]imidazole-4-carboxamide isomerase"/>
    <property type="match status" value="1"/>
</dbReference>
<name>A0ABT4VHA1_9HELI</name>
<evidence type="ECO:0000256" key="1">
    <source>
        <dbReference type="ARBA" id="ARBA00000901"/>
    </source>
</evidence>